<keyword evidence="2" id="KW-0472">Membrane</keyword>
<protein>
    <recommendedName>
        <fullName evidence="3">DUF8094 domain-containing protein</fullName>
    </recommendedName>
</protein>
<keyword evidence="5" id="KW-1185">Reference proteome</keyword>
<name>A0AAQ2HGT5_9MICO</name>
<evidence type="ECO:0000259" key="3">
    <source>
        <dbReference type="Pfam" id="PF26366"/>
    </source>
</evidence>
<feature type="transmembrane region" description="Helical" evidence="2">
    <location>
        <begin position="252"/>
        <end position="271"/>
    </location>
</feature>
<evidence type="ECO:0000256" key="1">
    <source>
        <dbReference type="SAM" id="MobiDB-lite"/>
    </source>
</evidence>
<dbReference type="RefSeq" id="WP_134368246.1">
    <property type="nucleotide sequence ID" value="NZ_SOFY01000010.1"/>
</dbReference>
<accession>A0AAQ2HGT5</accession>
<dbReference type="AlphaFoldDB" id="A0AAQ2HGT5"/>
<evidence type="ECO:0000313" key="5">
    <source>
        <dbReference type="Proteomes" id="UP000297403"/>
    </source>
</evidence>
<feature type="domain" description="DUF8094" evidence="3">
    <location>
        <begin position="300"/>
        <end position="590"/>
    </location>
</feature>
<feature type="region of interest" description="Disordered" evidence="1">
    <location>
        <begin position="275"/>
        <end position="300"/>
    </location>
</feature>
<dbReference type="InterPro" id="IPR058407">
    <property type="entry name" value="DUF8094"/>
</dbReference>
<comment type="caution">
    <text evidence="4">The sequence shown here is derived from an EMBL/GenBank/DDBJ whole genome shotgun (WGS) entry which is preliminary data.</text>
</comment>
<feature type="transmembrane region" description="Helical" evidence="2">
    <location>
        <begin position="179"/>
        <end position="203"/>
    </location>
</feature>
<sequence>MAFVLAAGMIVLGIAQRTVFLEPASTSLSATIADEARYAVIESSALTAFDGSQTVTVTGADTVFLAYGRSSDVKAWLGDSPYADIRQARNAPRLSSKIVEAPAAEAADAASSETAAPVAETITNPAGSDMWLQEFTAKKTLTTTVHVPEGISLIVASDGTAPAPTTVTLSWPVDNSTPWAGPLIAGGGIVALLGLVMYLLALLHLRRSHGPRRNLPRGPRMPRLPRVPRPKAIKASEITGSRRSVTRSMVRVVPVVLVSGLLLSGCSADFWPSAPSAPKASVTATPGATDLPAAEDVPPPAVSVPQLERIVSDISRLSTDADAKLDAEAIATRFTGPALAERLANYKVRAVDPALKAVPALPAAPLTLKLPQQSSNWPRVVLTVIQDKAAPTVAPLALVLRQESPRADYLVEYAMQLEPAAKVPDVAPASIGAPIIAPDSKLLALPPGEVAAAYADILMQGEASPSFGLFEAEGDTFRTQVATLRADRIGKLSKTASLEFATAVGKGSTVALATNDSGSIVAVSLTETETAKILDGGATVQTEGASKALSGVEKTAKGIQSVYGDQLLFHVPAAGSKEKIVLLGIAQGLISSSEIP</sequence>
<organism evidence="4 5">
    <name type="scientific">Cryobacterium shii</name>
    <dbReference type="NCBI Taxonomy" id="1259235"/>
    <lineage>
        <taxon>Bacteria</taxon>
        <taxon>Bacillati</taxon>
        <taxon>Actinomycetota</taxon>
        <taxon>Actinomycetes</taxon>
        <taxon>Micrococcales</taxon>
        <taxon>Microbacteriaceae</taxon>
        <taxon>Cryobacterium</taxon>
    </lineage>
</organism>
<evidence type="ECO:0000313" key="4">
    <source>
        <dbReference type="EMBL" id="TFC52385.1"/>
    </source>
</evidence>
<gene>
    <name evidence="4" type="ORF">E3O49_01675</name>
</gene>
<dbReference type="Pfam" id="PF26366">
    <property type="entry name" value="DUF8094"/>
    <property type="match status" value="1"/>
</dbReference>
<evidence type="ECO:0000256" key="2">
    <source>
        <dbReference type="SAM" id="Phobius"/>
    </source>
</evidence>
<proteinExistence type="predicted"/>
<dbReference type="EMBL" id="SOFY01000010">
    <property type="protein sequence ID" value="TFC52385.1"/>
    <property type="molecule type" value="Genomic_DNA"/>
</dbReference>
<dbReference type="Proteomes" id="UP000297403">
    <property type="component" value="Unassembled WGS sequence"/>
</dbReference>
<reference evidence="4 5" key="1">
    <citation type="submission" date="2019-03" db="EMBL/GenBank/DDBJ databases">
        <title>Genomics of glacier-inhabiting Cryobacterium strains.</title>
        <authorList>
            <person name="Liu Q."/>
            <person name="Xin Y.-H."/>
        </authorList>
    </citation>
    <scope>NUCLEOTIDE SEQUENCE [LARGE SCALE GENOMIC DNA]</scope>
    <source>
        <strain evidence="5">TMT1-22</strain>
    </source>
</reference>
<keyword evidence="2" id="KW-1133">Transmembrane helix</keyword>
<keyword evidence="2" id="KW-0812">Transmembrane</keyword>